<feature type="compositionally biased region" description="Acidic residues" evidence="3">
    <location>
        <begin position="436"/>
        <end position="458"/>
    </location>
</feature>
<feature type="compositionally biased region" description="Low complexity" evidence="3">
    <location>
        <begin position="319"/>
        <end position="330"/>
    </location>
</feature>
<feature type="compositionally biased region" description="Basic and acidic residues" evidence="3">
    <location>
        <begin position="498"/>
        <end position="533"/>
    </location>
</feature>
<evidence type="ECO:0000313" key="5">
    <source>
        <dbReference type="RefSeq" id="XP_028968753.1"/>
    </source>
</evidence>
<evidence type="ECO:0000313" key="4">
    <source>
        <dbReference type="Proteomes" id="UP000694867"/>
    </source>
</evidence>
<accession>A0AAJ7SHA4</accession>
<reference evidence="5" key="1">
    <citation type="submission" date="2025-08" db="UniProtKB">
        <authorList>
            <consortium name="RefSeq"/>
        </authorList>
    </citation>
    <scope>IDENTIFICATION</scope>
</reference>
<feature type="region of interest" description="Disordered" evidence="3">
    <location>
        <begin position="491"/>
        <end position="533"/>
    </location>
</feature>
<feature type="compositionally biased region" description="Basic and acidic residues" evidence="3">
    <location>
        <begin position="261"/>
        <end position="282"/>
    </location>
</feature>
<dbReference type="GO" id="GO:0006334">
    <property type="term" value="P:nucleosome assembly"/>
    <property type="evidence" value="ECO:0007669"/>
    <property type="project" value="TreeGrafter"/>
</dbReference>
<name>A0AAJ7SHA4_9ACAR</name>
<dbReference type="Pfam" id="PF08243">
    <property type="entry name" value="SPT2"/>
    <property type="match status" value="1"/>
</dbReference>
<dbReference type="PANTHER" id="PTHR22691:SF8">
    <property type="entry name" value="PROTEIN SPT2 HOMOLOG"/>
    <property type="match status" value="1"/>
</dbReference>
<dbReference type="RefSeq" id="XP_028968753.1">
    <property type="nucleotide sequence ID" value="XM_029112920.1"/>
</dbReference>
<dbReference type="AlphaFoldDB" id="A0AAJ7SHA4"/>
<proteinExistence type="inferred from homology"/>
<organism evidence="4 5">
    <name type="scientific">Galendromus occidentalis</name>
    <name type="common">western predatory mite</name>
    <dbReference type="NCBI Taxonomy" id="34638"/>
    <lineage>
        <taxon>Eukaryota</taxon>
        <taxon>Metazoa</taxon>
        <taxon>Ecdysozoa</taxon>
        <taxon>Arthropoda</taxon>
        <taxon>Chelicerata</taxon>
        <taxon>Arachnida</taxon>
        <taxon>Acari</taxon>
        <taxon>Parasitiformes</taxon>
        <taxon>Mesostigmata</taxon>
        <taxon>Gamasina</taxon>
        <taxon>Phytoseioidea</taxon>
        <taxon>Phytoseiidae</taxon>
        <taxon>Typhlodrominae</taxon>
        <taxon>Galendromus</taxon>
    </lineage>
</organism>
<feature type="region of interest" description="Disordered" evidence="3">
    <location>
        <begin position="1"/>
        <end position="37"/>
    </location>
</feature>
<dbReference type="PANTHER" id="PTHR22691">
    <property type="entry name" value="YEAST SPT2-RELATED"/>
    <property type="match status" value="1"/>
</dbReference>
<sequence length="551" mass="63764">MNINGLLREAEKNKSIPTRKRFSLDFSPPKKLPKTQVNPDAIRALIEKRERERRDGRANLIAKAVESTRRDEVNYKDRNGLRKAEQEHSEKCKKQWQKVQKDRRDFIERMNKAADRREKNKTAQDPQKVIQSIKAKEQEKNKRKRKYETFTGTTETAKKVRLNWNYPILGAAPRVTDINELMRMAQKNAEEKSFGAIVNPLRELERKQAAASEERLMTQSEKKRLMEEEAFSKRRDFSSIPRIPKLGQSSESHKMNKHKKSENDSKKELGKSSGEKLREKVHSAPTTSSHSSTGSTSRDRSEKPKDKKQSCDKDKPRTSHNGSTSSRSSNAPARKPNNIAQSSTARKPTTAPVVSNGNLGKAQNGNVSVQSMSSSAKEKLRAEMARKLAQLQKERLADEEEERRRRLQAKRARLAEEVHLKKKLVALQRNQSRVDSEDEEDDEDLDQYEEDFIDDGPIDDPYAKRYSEDIKQIFKYDKTKYRNMDDDDIEESSFTRCMAEEARSARLGRQEDLEDMRKEAEENRKRDSRSKTLMDLAEKLKQKKKLTLCPV</sequence>
<dbReference type="Proteomes" id="UP000694867">
    <property type="component" value="Unplaced"/>
</dbReference>
<feature type="compositionally biased region" description="Low complexity" evidence="3">
    <location>
        <begin position="283"/>
        <end position="296"/>
    </location>
</feature>
<dbReference type="GO" id="GO:0005730">
    <property type="term" value="C:nucleolus"/>
    <property type="evidence" value="ECO:0007669"/>
    <property type="project" value="TreeGrafter"/>
</dbReference>
<feature type="region of interest" description="Disordered" evidence="3">
    <location>
        <begin position="76"/>
        <end position="98"/>
    </location>
</feature>
<dbReference type="GO" id="GO:0006360">
    <property type="term" value="P:transcription by RNA polymerase I"/>
    <property type="evidence" value="ECO:0007669"/>
    <property type="project" value="TreeGrafter"/>
</dbReference>
<feature type="compositionally biased region" description="Basic and acidic residues" evidence="3">
    <location>
        <begin position="297"/>
        <end position="317"/>
    </location>
</feature>
<gene>
    <name evidence="5" type="primary">LOC108864946</name>
</gene>
<protein>
    <submittedName>
        <fullName evidence="5">Protein SPT2 homolog</fullName>
    </submittedName>
</protein>
<feature type="compositionally biased region" description="Basic and acidic residues" evidence="3">
    <location>
        <begin position="376"/>
        <end position="396"/>
    </location>
</feature>
<feature type="region of interest" description="Disordered" evidence="3">
    <location>
        <begin position="209"/>
        <end position="464"/>
    </location>
</feature>
<dbReference type="InterPro" id="IPR013256">
    <property type="entry name" value="Chromatin_SPT2"/>
</dbReference>
<keyword evidence="4" id="KW-1185">Reference proteome</keyword>
<feature type="compositionally biased region" description="Polar residues" evidence="3">
    <location>
        <begin position="338"/>
        <end position="375"/>
    </location>
</feature>
<keyword evidence="2" id="KW-0175">Coiled coil</keyword>
<dbReference type="SMART" id="SM00784">
    <property type="entry name" value="SPT2"/>
    <property type="match status" value="1"/>
</dbReference>
<dbReference type="GeneID" id="108864946"/>
<evidence type="ECO:0000256" key="2">
    <source>
        <dbReference type="ARBA" id="ARBA00023054"/>
    </source>
</evidence>
<dbReference type="GO" id="GO:0003677">
    <property type="term" value="F:DNA binding"/>
    <property type="evidence" value="ECO:0007669"/>
    <property type="project" value="TreeGrafter"/>
</dbReference>
<dbReference type="GO" id="GO:0042393">
    <property type="term" value="F:histone binding"/>
    <property type="evidence" value="ECO:0007669"/>
    <property type="project" value="TreeGrafter"/>
</dbReference>
<dbReference type="KEGG" id="goe:108864946"/>
<feature type="compositionally biased region" description="Basic and acidic residues" evidence="3">
    <location>
        <begin position="209"/>
        <end position="237"/>
    </location>
</feature>
<evidence type="ECO:0000256" key="1">
    <source>
        <dbReference type="ARBA" id="ARBA00006461"/>
    </source>
</evidence>
<comment type="similarity">
    <text evidence="1">Belongs to the SPT2 family.</text>
</comment>
<evidence type="ECO:0000256" key="3">
    <source>
        <dbReference type="SAM" id="MobiDB-lite"/>
    </source>
</evidence>